<keyword evidence="4 11" id="KW-0963">Cytoplasm</keyword>
<dbReference type="InterPro" id="IPR004107">
    <property type="entry name" value="Integrase_SAM-like_N"/>
</dbReference>
<dbReference type="GO" id="GO:0009037">
    <property type="term" value="F:tyrosine-based site-specific recombinase activity"/>
    <property type="evidence" value="ECO:0007669"/>
    <property type="project" value="UniProtKB-UniRule"/>
</dbReference>
<comment type="similarity">
    <text evidence="2 11">Belongs to the 'phage' integrase family. XerC subfamily.</text>
</comment>
<evidence type="ECO:0000259" key="13">
    <source>
        <dbReference type="PROSITE" id="PS51900"/>
    </source>
</evidence>
<dbReference type="Gene3D" id="1.10.150.130">
    <property type="match status" value="1"/>
</dbReference>
<dbReference type="InterPro" id="IPR013762">
    <property type="entry name" value="Integrase-like_cat_sf"/>
</dbReference>
<dbReference type="STRING" id="299255.SAMN02745129_3627"/>
<dbReference type="InterPro" id="IPR023009">
    <property type="entry name" value="Tyrosine_recombinase_XerC/XerD"/>
</dbReference>
<dbReference type="Pfam" id="PF02899">
    <property type="entry name" value="Phage_int_SAM_1"/>
    <property type="match status" value="1"/>
</dbReference>
<evidence type="ECO:0000313" key="14">
    <source>
        <dbReference type="EMBL" id="SHI02296.1"/>
    </source>
</evidence>
<evidence type="ECO:0000256" key="7">
    <source>
        <dbReference type="ARBA" id="ARBA00022908"/>
    </source>
</evidence>
<dbReference type="OrthoDB" id="9801717at2"/>
<dbReference type="GO" id="GO:0005737">
    <property type="term" value="C:cytoplasm"/>
    <property type="evidence" value="ECO:0007669"/>
    <property type="project" value="UniProtKB-SubCell"/>
</dbReference>
<evidence type="ECO:0000256" key="8">
    <source>
        <dbReference type="ARBA" id="ARBA00023125"/>
    </source>
</evidence>
<evidence type="ECO:0000256" key="9">
    <source>
        <dbReference type="ARBA" id="ARBA00023172"/>
    </source>
</evidence>
<proteinExistence type="inferred from homology"/>
<dbReference type="NCBIfam" id="TIGR02224">
    <property type="entry name" value="recomb_XerC"/>
    <property type="match status" value="1"/>
</dbReference>
<organism evidence="14 15">
    <name type="scientific">Ferrimonas marina</name>
    <dbReference type="NCBI Taxonomy" id="299255"/>
    <lineage>
        <taxon>Bacteria</taxon>
        <taxon>Pseudomonadati</taxon>
        <taxon>Pseudomonadota</taxon>
        <taxon>Gammaproteobacteria</taxon>
        <taxon>Alteromonadales</taxon>
        <taxon>Ferrimonadaceae</taxon>
        <taxon>Ferrimonas</taxon>
    </lineage>
</organism>
<keyword evidence="9 11" id="KW-0233">DNA recombination</keyword>
<evidence type="ECO:0000256" key="5">
    <source>
        <dbReference type="ARBA" id="ARBA00022618"/>
    </source>
</evidence>
<dbReference type="Proteomes" id="UP000184268">
    <property type="component" value="Unassembled WGS sequence"/>
</dbReference>
<feature type="domain" description="Tyr recombinase" evidence="12">
    <location>
        <begin position="106"/>
        <end position="286"/>
    </location>
</feature>
<evidence type="ECO:0000256" key="3">
    <source>
        <dbReference type="ARBA" id="ARBA00015804"/>
    </source>
</evidence>
<dbReference type="NCBIfam" id="NF001399">
    <property type="entry name" value="PRK00283.1"/>
    <property type="match status" value="1"/>
</dbReference>
<dbReference type="CDD" id="cd00798">
    <property type="entry name" value="INT_XerDC_C"/>
    <property type="match status" value="1"/>
</dbReference>
<dbReference type="Pfam" id="PF00589">
    <property type="entry name" value="Phage_integrase"/>
    <property type="match status" value="1"/>
</dbReference>
<keyword evidence="6 11" id="KW-0159">Chromosome partition</keyword>
<evidence type="ECO:0000256" key="2">
    <source>
        <dbReference type="ARBA" id="ARBA00006657"/>
    </source>
</evidence>
<dbReference type="PROSITE" id="PS51898">
    <property type="entry name" value="TYR_RECOMBINASE"/>
    <property type="match status" value="1"/>
</dbReference>
<feature type="active site" evidence="11">
    <location>
        <position position="241"/>
    </location>
</feature>
<comment type="function">
    <text evidence="11">Site-specific tyrosine recombinase, which acts by catalyzing the cutting and rejoining of the recombining DNA molecules. The XerC-XerD complex is essential to convert dimers of the bacterial chromosome into monomers to permit their segregation at cell division. It also contributes to the segregational stability of plasmids.</text>
</comment>
<feature type="active site" evidence="11">
    <location>
        <position position="145"/>
    </location>
</feature>
<dbReference type="EMBL" id="FQXG01000006">
    <property type="protein sequence ID" value="SHI02296.1"/>
    <property type="molecule type" value="Genomic_DNA"/>
</dbReference>
<feature type="active site" evidence="11">
    <location>
        <position position="264"/>
    </location>
</feature>
<dbReference type="HAMAP" id="MF_01808">
    <property type="entry name" value="Recomb_XerC_XerD"/>
    <property type="match status" value="1"/>
</dbReference>
<comment type="subunit">
    <text evidence="11">Forms a cyclic heterotetrameric complex composed of two molecules of XerC and two molecules of XerD.</text>
</comment>
<keyword evidence="10 11" id="KW-0131">Cell cycle</keyword>
<name>A0A1M5XRB8_9GAMM</name>
<reference evidence="14 15" key="1">
    <citation type="submission" date="2016-11" db="EMBL/GenBank/DDBJ databases">
        <authorList>
            <person name="Jaros S."/>
            <person name="Januszkiewicz K."/>
            <person name="Wedrychowicz H."/>
        </authorList>
    </citation>
    <scope>NUCLEOTIDE SEQUENCE [LARGE SCALE GENOMIC DNA]</scope>
    <source>
        <strain evidence="14 15">DSM 16917</strain>
    </source>
</reference>
<dbReference type="InterPro" id="IPR044068">
    <property type="entry name" value="CB"/>
</dbReference>
<dbReference type="PANTHER" id="PTHR30349">
    <property type="entry name" value="PHAGE INTEGRASE-RELATED"/>
    <property type="match status" value="1"/>
</dbReference>
<keyword evidence="7 11" id="KW-0229">DNA integration</keyword>
<feature type="active site" description="O-(3'-phospho-DNA)-tyrosine intermediate" evidence="11">
    <location>
        <position position="273"/>
    </location>
</feature>
<feature type="active site" evidence="11">
    <location>
        <position position="169"/>
    </location>
</feature>
<gene>
    <name evidence="11" type="primary">xerC</name>
    <name evidence="14" type="ORF">SAMN02745129_3627</name>
</gene>
<evidence type="ECO:0000256" key="1">
    <source>
        <dbReference type="ARBA" id="ARBA00004496"/>
    </source>
</evidence>
<dbReference type="RefSeq" id="WP_067659696.1">
    <property type="nucleotide sequence ID" value="NZ_FQXG01000006.1"/>
</dbReference>
<comment type="subcellular location">
    <subcellularLocation>
        <location evidence="1 11">Cytoplasm</location>
    </subcellularLocation>
</comment>
<feature type="active site" evidence="11">
    <location>
        <position position="238"/>
    </location>
</feature>
<dbReference type="GO" id="GO:0007059">
    <property type="term" value="P:chromosome segregation"/>
    <property type="evidence" value="ECO:0007669"/>
    <property type="project" value="UniProtKB-UniRule"/>
</dbReference>
<evidence type="ECO:0000256" key="4">
    <source>
        <dbReference type="ARBA" id="ARBA00022490"/>
    </source>
</evidence>
<dbReference type="AlphaFoldDB" id="A0A1M5XRB8"/>
<dbReference type="SUPFAM" id="SSF56349">
    <property type="entry name" value="DNA breaking-rejoining enzymes"/>
    <property type="match status" value="1"/>
</dbReference>
<keyword evidence="15" id="KW-1185">Reference proteome</keyword>
<evidence type="ECO:0000259" key="12">
    <source>
        <dbReference type="PROSITE" id="PS51898"/>
    </source>
</evidence>
<dbReference type="InterPro" id="IPR011010">
    <property type="entry name" value="DNA_brk_join_enz"/>
</dbReference>
<dbReference type="InterPro" id="IPR002104">
    <property type="entry name" value="Integrase_catalytic"/>
</dbReference>
<evidence type="ECO:0000256" key="10">
    <source>
        <dbReference type="ARBA" id="ARBA00023306"/>
    </source>
</evidence>
<dbReference type="InterPro" id="IPR011931">
    <property type="entry name" value="Recomb_XerC"/>
</dbReference>
<dbReference type="PROSITE" id="PS51900">
    <property type="entry name" value="CB"/>
    <property type="match status" value="1"/>
</dbReference>
<evidence type="ECO:0000313" key="15">
    <source>
        <dbReference type="Proteomes" id="UP000184268"/>
    </source>
</evidence>
<accession>A0A1M5XRB8</accession>
<keyword evidence="5 11" id="KW-0132">Cell division</keyword>
<protein>
    <recommendedName>
        <fullName evidence="3 11">Tyrosine recombinase XerC</fullName>
    </recommendedName>
</protein>
<evidence type="ECO:0000256" key="11">
    <source>
        <dbReference type="HAMAP-Rule" id="MF_01808"/>
    </source>
</evidence>
<dbReference type="InterPro" id="IPR010998">
    <property type="entry name" value="Integrase_recombinase_N"/>
</dbReference>
<dbReference type="PANTHER" id="PTHR30349:SF81">
    <property type="entry name" value="TYROSINE RECOMBINASE XERC"/>
    <property type="match status" value="1"/>
</dbReference>
<dbReference type="GO" id="GO:0051301">
    <property type="term" value="P:cell division"/>
    <property type="evidence" value="ECO:0007669"/>
    <property type="project" value="UniProtKB-UniRule"/>
</dbReference>
<dbReference type="GO" id="GO:0003677">
    <property type="term" value="F:DNA binding"/>
    <property type="evidence" value="ECO:0007669"/>
    <property type="project" value="UniProtKB-UniRule"/>
</dbReference>
<evidence type="ECO:0000256" key="6">
    <source>
        <dbReference type="ARBA" id="ARBA00022829"/>
    </source>
</evidence>
<sequence>MDSHLPDFLRYLRSERQYSPHTQRNYQRELERLLPLFSAMGVQRWPDLKPHHCQDALAKLHRQGRSPRSLALTLSALRQLVRFLQQRHGLKHDPTAGVQAPKQARPLPKNLDPDQIDQLLAIDEQDPLAVRDRAIMELFYSSGLRLDELVGLECDGLDLDGDTVRVLGKGNKERVLPVAGMAKRWLTRYLTLRPALCKGQSNALFLSQRGTRLSRRSVQQRLAQWGMKQGVDARIHPHKLRHSFATHMLESSGDLRAVQELLGHANLATTQVYTHLDFQHLASVYDSAHPRAKKKS</sequence>
<dbReference type="InterPro" id="IPR050090">
    <property type="entry name" value="Tyrosine_recombinase_XerCD"/>
</dbReference>
<dbReference type="Gene3D" id="1.10.443.10">
    <property type="entry name" value="Intergrase catalytic core"/>
    <property type="match status" value="1"/>
</dbReference>
<feature type="domain" description="Core-binding (CB)" evidence="13">
    <location>
        <begin position="1"/>
        <end position="85"/>
    </location>
</feature>
<keyword evidence="8 11" id="KW-0238">DNA-binding</keyword>
<dbReference type="GO" id="GO:0006313">
    <property type="term" value="P:DNA transposition"/>
    <property type="evidence" value="ECO:0007669"/>
    <property type="project" value="UniProtKB-UniRule"/>
</dbReference>